<comment type="caution">
    <text evidence="2">The sequence shown here is derived from an EMBL/GenBank/DDBJ whole genome shotgun (WGS) entry which is preliminary data.</text>
</comment>
<name>A0ABP1QJM7_9HEXA</name>
<gene>
    <name evidence="2" type="ORF">ODALV1_LOCUS11845</name>
</gene>
<dbReference type="Proteomes" id="UP001642540">
    <property type="component" value="Unassembled WGS sequence"/>
</dbReference>
<accession>A0ABP1QJM7</accession>
<evidence type="ECO:0000256" key="1">
    <source>
        <dbReference type="ARBA" id="ARBA00029457"/>
    </source>
</evidence>
<dbReference type="EMBL" id="CAXLJM020000036">
    <property type="protein sequence ID" value="CAL8104742.1"/>
    <property type="molecule type" value="Genomic_DNA"/>
</dbReference>
<keyword evidence="3" id="KW-1185">Reference proteome</keyword>
<organism evidence="2 3">
    <name type="scientific">Orchesella dallaii</name>
    <dbReference type="NCBI Taxonomy" id="48710"/>
    <lineage>
        <taxon>Eukaryota</taxon>
        <taxon>Metazoa</taxon>
        <taxon>Ecdysozoa</taxon>
        <taxon>Arthropoda</taxon>
        <taxon>Hexapoda</taxon>
        <taxon>Collembola</taxon>
        <taxon>Entomobryomorpha</taxon>
        <taxon>Entomobryoidea</taxon>
        <taxon>Orchesellidae</taxon>
        <taxon>Orchesellinae</taxon>
        <taxon>Orchesella</taxon>
    </lineage>
</organism>
<reference evidence="2 3" key="1">
    <citation type="submission" date="2024-08" db="EMBL/GenBank/DDBJ databases">
        <authorList>
            <person name="Cucini C."/>
            <person name="Frati F."/>
        </authorList>
    </citation>
    <scope>NUCLEOTIDE SEQUENCE [LARGE SCALE GENOMIC DNA]</scope>
</reference>
<dbReference type="Pfam" id="PF20721">
    <property type="entry name" value="C19orf12"/>
    <property type="match status" value="1"/>
</dbReference>
<dbReference type="PANTHER" id="PTHR31493:SF1">
    <property type="entry name" value="PROTEIN C19ORF12"/>
    <property type="match status" value="1"/>
</dbReference>
<protein>
    <submittedName>
        <fullName evidence="2">Uncharacterized protein</fullName>
    </submittedName>
</protein>
<proteinExistence type="inferred from homology"/>
<comment type="similarity">
    <text evidence="1">Belongs to the C19orf12 family.</text>
</comment>
<dbReference type="PANTHER" id="PTHR31493">
    <property type="entry name" value="NAZO FAMILY MEMBER"/>
    <property type="match status" value="1"/>
</dbReference>
<dbReference type="InterPro" id="IPR033369">
    <property type="entry name" value="C19orf12"/>
</dbReference>
<evidence type="ECO:0000313" key="3">
    <source>
        <dbReference type="Proteomes" id="UP001642540"/>
    </source>
</evidence>
<sequence>MPVNVQEIMEACEVLSRQDNLNVCIQESLKGAAMAGIGSFVGGVLMGPVGIAIGATVGGVAGSSVCKQYKPLYQIMQEMSEADKQRLANHMQRVLNDLDISDAVVLMALVRDPTAMGRDTLVKELGNYFGQALVAR</sequence>
<evidence type="ECO:0000313" key="2">
    <source>
        <dbReference type="EMBL" id="CAL8104742.1"/>
    </source>
</evidence>